<proteinExistence type="predicted"/>
<sequence>MNPYFKNAKTLLRIAEKNISNSMSYEDLIYSSLFFGIGIESLLKGVIYDVNPIFIYIDESFHNIVPVLYKNKIKQRDNNIDKKKLKSNPDKNVLSYTESLNRAAFLSETTYENKQTIFRLKDVRDTIAHCLLSDLDEERLKNIVSQFKILVAKYENELDMKFIEAVVNQEDLEKYKLELTTKLQEKMKKHKNIWENNKGDKSYVLKARTNTITMDSACFEADNSYLITCPACSQKAVLFIFEEYGMNDYAETVVENIFVKNLSCSFCKLHIKDTEEIDYLKLSEAERVVIDWDR</sequence>
<dbReference type="AlphaFoldDB" id="A0A401FQD7"/>
<comment type="caution">
    <text evidence="1">The sequence shown here is derived from an EMBL/GenBank/DDBJ whole genome shotgun (WGS) entry which is preliminary data.</text>
</comment>
<dbReference type="RefSeq" id="WP_124326722.1">
    <property type="nucleotide sequence ID" value="NZ_BEXT01000001.1"/>
</dbReference>
<evidence type="ECO:0000313" key="2">
    <source>
        <dbReference type="Proteomes" id="UP000288096"/>
    </source>
</evidence>
<dbReference type="Proteomes" id="UP000288096">
    <property type="component" value="Unassembled WGS sequence"/>
</dbReference>
<reference evidence="2" key="1">
    <citation type="submission" date="2017-11" db="EMBL/GenBank/DDBJ databases">
        <authorList>
            <person name="Watanabe M."/>
            <person name="Kojima H."/>
        </authorList>
    </citation>
    <scope>NUCLEOTIDE SEQUENCE [LARGE SCALE GENOMIC DNA]</scope>
    <source>
        <strain evidence="2">Tokyo 01</strain>
    </source>
</reference>
<accession>A0A401FQD7</accession>
<dbReference type="EMBL" id="BEXT01000001">
    <property type="protein sequence ID" value="GBC59191.1"/>
    <property type="molecule type" value="Genomic_DNA"/>
</dbReference>
<organism evidence="1 2">
    <name type="scientific">Desulfonema ishimotonii</name>
    <dbReference type="NCBI Taxonomy" id="45657"/>
    <lineage>
        <taxon>Bacteria</taxon>
        <taxon>Pseudomonadati</taxon>
        <taxon>Thermodesulfobacteriota</taxon>
        <taxon>Desulfobacteria</taxon>
        <taxon>Desulfobacterales</taxon>
        <taxon>Desulfococcaceae</taxon>
        <taxon>Desulfonema</taxon>
    </lineage>
</organism>
<name>A0A401FQD7_9BACT</name>
<keyword evidence="2" id="KW-1185">Reference proteome</keyword>
<dbReference type="OrthoDB" id="1493659at2"/>
<evidence type="ECO:0000313" key="1">
    <source>
        <dbReference type="EMBL" id="GBC59191.1"/>
    </source>
</evidence>
<reference evidence="2" key="2">
    <citation type="submission" date="2019-01" db="EMBL/GenBank/DDBJ databases">
        <title>Genome sequence of Desulfonema ishimotonii strain Tokyo 01.</title>
        <authorList>
            <person name="Fukui M."/>
        </authorList>
    </citation>
    <scope>NUCLEOTIDE SEQUENCE [LARGE SCALE GENOMIC DNA]</scope>
    <source>
        <strain evidence="2">Tokyo 01</strain>
    </source>
</reference>
<protein>
    <submittedName>
        <fullName evidence="1">Uncharacterized protein</fullName>
    </submittedName>
</protein>
<gene>
    <name evidence="1" type="ORF">DENIS_0127</name>
</gene>